<evidence type="ECO:0000313" key="5">
    <source>
        <dbReference type="Proteomes" id="UP000322553"/>
    </source>
</evidence>
<dbReference type="SUPFAM" id="SSF55729">
    <property type="entry name" value="Acyl-CoA N-acyltransferases (Nat)"/>
    <property type="match status" value="1"/>
</dbReference>
<keyword evidence="1 4" id="KW-0808">Transferase</keyword>
<dbReference type="AlphaFoldDB" id="A0A5C1A3B3"/>
<dbReference type="PROSITE" id="PS51186">
    <property type="entry name" value="GNAT"/>
    <property type="match status" value="1"/>
</dbReference>
<dbReference type="CDD" id="cd04301">
    <property type="entry name" value="NAT_SF"/>
    <property type="match status" value="1"/>
</dbReference>
<dbReference type="PANTHER" id="PTHR43877">
    <property type="entry name" value="AMINOALKYLPHOSPHONATE N-ACETYLTRANSFERASE-RELATED-RELATED"/>
    <property type="match status" value="1"/>
</dbReference>
<evidence type="ECO:0000313" key="4">
    <source>
        <dbReference type="EMBL" id="QEL12183.1"/>
    </source>
</evidence>
<dbReference type="EMBL" id="CP043420">
    <property type="protein sequence ID" value="QEL12183.1"/>
    <property type="molecule type" value="Genomic_DNA"/>
</dbReference>
<dbReference type="KEGG" id="kuy:FY550_14255"/>
<evidence type="ECO:0000256" key="1">
    <source>
        <dbReference type="ARBA" id="ARBA00022679"/>
    </source>
</evidence>
<name>A0A5C1A3B3_9GAMM</name>
<organism evidence="4 5">
    <name type="scientific">Kushneria phosphatilytica</name>
    <dbReference type="NCBI Taxonomy" id="657387"/>
    <lineage>
        <taxon>Bacteria</taxon>
        <taxon>Pseudomonadati</taxon>
        <taxon>Pseudomonadota</taxon>
        <taxon>Gammaproteobacteria</taxon>
        <taxon>Oceanospirillales</taxon>
        <taxon>Halomonadaceae</taxon>
        <taxon>Kushneria</taxon>
    </lineage>
</organism>
<accession>A0A5C1A3B3</accession>
<dbReference type="GO" id="GO:0016747">
    <property type="term" value="F:acyltransferase activity, transferring groups other than amino-acyl groups"/>
    <property type="evidence" value="ECO:0007669"/>
    <property type="project" value="InterPro"/>
</dbReference>
<reference evidence="4 5" key="1">
    <citation type="submission" date="2019-08" db="EMBL/GenBank/DDBJ databases">
        <title>Complete genome sequence of Kushneria sp. YCWA18, a halophilic phosphate-solubilizing bacterium isolated from Daqiao saltern in China.</title>
        <authorList>
            <person name="Du G.-X."/>
            <person name="Qu L.-Y."/>
        </authorList>
    </citation>
    <scope>NUCLEOTIDE SEQUENCE [LARGE SCALE GENOMIC DNA]</scope>
    <source>
        <strain evidence="4 5">YCWA18</strain>
    </source>
</reference>
<evidence type="ECO:0000259" key="3">
    <source>
        <dbReference type="PROSITE" id="PS51186"/>
    </source>
</evidence>
<dbReference type="Proteomes" id="UP000322553">
    <property type="component" value="Chromosome"/>
</dbReference>
<protein>
    <submittedName>
        <fullName evidence="4">GNAT family N-acetyltransferase</fullName>
    </submittedName>
</protein>
<feature type="domain" description="N-acetyltransferase" evidence="3">
    <location>
        <begin position="2"/>
        <end position="152"/>
    </location>
</feature>
<dbReference type="Gene3D" id="3.40.630.30">
    <property type="match status" value="1"/>
</dbReference>
<gene>
    <name evidence="4" type="ORF">FY550_14255</name>
</gene>
<dbReference type="PANTHER" id="PTHR43877:SF2">
    <property type="entry name" value="AMINOALKYLPHOSPHONATE N-ACETYLTRANSFERASE-RELATED"/>
    <property type="match status" value="1"/>
</dbReference>
<dbReference type="InterPro" id="IPR050832">
    <property type="entry name" value="Bact_Acetyltransf"/>
</dbReference>
<evidence type="ECO:0000256" key="2">
    <source>
        <dbReference type="ARBA" id="ARBA00023315"/>
    </source>
</evidence>
<dbReference type="Pfam" id="PF00583">
    <property type="entry name" value="Acetyltransf_1"/>
    <property type="match status" value="1"/>
</dbReference>
<proteinExistence type="predicted"/>
<sequence length="155" mass="18103">MRRWRKARLRDIEKVIDWIDSPRALEYWAGPGLSWPLERRQLWREIDGASLSSWCLVESGHLLAFGQFSPKSHRRCHLARILVAPNQRGRGVGEELCRRLIHEAQARMGAQRITLNVYHDNHAARRLYHRLGFTESGTINERGVQPMILFPDEMP</sequence>
<keyword evidence="5" id="KW-1185">Reference proteome</keyword>
<keyword evidence="2" id="KW-0012">Acyltransferase</keyword>
<dbReference type="InterPro" id="IPR016181">
    <property type="entry name" value="Acyl_CoA_acyltransferase"/>
</dbReference>
<dbReference type="InterPro" id="IPR000182">
    <property type="entry name" value="GNAT_dom"/>
</dbReference>